<dbReference type="OrthoDB" id="5143808at2759"/>
<evidence type="ECO:0000313" key="2">
    <source>
        <dbReference type="Proteomes" id="UP000717585"/>
    </source>
</evidence>
<dbReference type="Proteomes" id="UP000717585">
    <property type="component" value="Unassembled WGS sequence"/>
</dbReference>
<proteinExistence type="predicted"/>
<protein>
    <recommendedName>
        <fullName evidence="3">Chromo domain-containing protein</fullName>
    </recommendedName>
</protein>
<name>A0A8J6B4S8_9EUKA</name>
<gene>
    <name evidence="1" type="ORF">J8273_5594</name>
</gene>
<sequence length="195" mass="21575">MSDRLVQSSMTACPAMGGPEYRLELVLSVEYLEFLGYWDDPRQCVSHAIHFRIGGVADEVAPGDIVLALNPRPSKLHGHLGPFKVLAVRDHHAISISPLLGGEEKVIHADQAIRVEATEPNGQLAALQAGDAEEYYVEAILGVDEADPSHLIVKWLGYDESSSEGPDNESVMAAVPTREWLQRTREGRMYQQRYL</sequence>
<comment type="caution">
    <text evidence="1">The sequence shown here is derived from an EMBL/GenBank/DDBJ whole genome shotgun (WGS) entry which is preliminary data.</text>
</comment>
<organism evidence="1 2">
    <name type="scientific">Carpediemonas membranifera</name>
    <dbReference type="NCBI Taxonomy" id="201153"/>
    <lineage>
        <taxon>Eukaryota</taxon>
        <taxon>Metamonada</taxon>
        <taxon>Carpediemonas-like organisms</taxon>
        <taxon>Carpediemonas</taxon>
    </lineage>
</organism>
<dbReference type="AlphaFoldDB" id="A0A8J6B4S8"/>
<evidence type="ECO:0000313" key="1">
    <source>
        <dbReference type="EMBL" id="KAG9392999.1"/>
    </source>
</evidence>
<evidence type="ECO:0008006" key="3">
    <source>
        <dbReference type="Google" id="ProtNLM"/>
    </source>
</evidence>
<reference evidence="1" key="1">
    <citation type="submission" date="2021-05" db="EMBL/GenBank/DDBJ databases">
        <title>A free-living protist that lacks canonical eukaryotic 1 DNA replication and segregation systems.</title>
        <authorList>
            <person name="Salas-Leiva D.E."/>
            <person name="Tromer E.C."/>
            <person name="Curtis B.A."/>
            <person name="Jerlstrom-Hultqvist J."/>
            <person name="Kolisko M."/>
            <person name="Yi Z."/>
            <person name="Salas-Leiva J.S."/>
            <person name="Gallot-Lavallee L."/>
            <person name="Kops G.J.P.L."/>
            <person name="Archibald J.M."/>
            <person name="Simpson A.G.B."/>
            <person name="Roger A.J."/>
        </authorList>
    </citation>
    <scope>NUCLEOTIDE SEQUENCE</scope>
    <source>
        <strain evidence="1">BICM</strain>
    </source>
</reference>
<accession>A0A8J6B4S8</accession>
<dbReference type="EMBL" id="JAHDYR010000028">
    <property type="protein sequence ID" value="KAG9392999.1"/>
    <property type="molecule type" value="Genomic_DNA"/>
</dbReference>
<keyword evidence="2" id="KW-1185">Reference proteome</keyword>